<organism evidence="1 2">
    <name type="scientific">Pseudophaeobacter arcticus</name>
    <dbReference type="NCBI Taxonomy" id="385492"/>
    <lineage>
        <taxon>Bacteria</taxon>
        <taxon>Pseudomonadati</taxon>
        <taxon>Pseudomonadota</taxon>
        <taxon>Alphaproteobacteria</taxon>
        <taxon>Rhodobacterales</taxon>
        <taxon>Paracoccaceae</taxon>
        <taxon>Pseudophaeobacter</taxon>
    </lineage>
</organism>
<sequence>MPNLLTKGRPGRTTAPPAATASMTISAAISKAISAANWARPETGFYGDFPSLQWFRYIGDPTEKDHQA</sequence>
<keyword evidence="2" id="KW-1185">Reference proteome</keyword>
<reference evidence="1 2" key="1">
    <citation type="submission" date="2024-04" db="EMBL/GenBank/DDBJ databases">
        <title>Draft genome sequence of Pseudophaeobacter arcticus NBRC 116598.</title>
        <authorList>
            <person name="Miyakawa T."/>
            <person name="Kusuya Y."/>
            <person name="Miura T."/>
        </authorList>
    </citation>
    <scope>NUCLEOTIDE SEQUENCE [LARGE SCALE GENOMIC DNA]</scope>
    <source>
        <strain evidence="1 2">SU-CL00105</strain>
    </source>
</reference>
<dbReference type="Proteomes" id="UP001441944">
    <property type="component" value="Unassembled WGS sequence"/>
</dbReference>
<evidence type="ECO:0000313" key="2">
    <source>
        <dbReference type="Proteomes" id="UP001441944"/>
    </source>
</evidence>
<dbReference type="EMBL" id="BAABWU010000010">
    <property type="protein sequence ID" value="GAA6197211.1"/>
    <property type="molecule type" value="Genomic_DNA"/>
</dbReference>
<name>A0ABQ0AMW0_9RHOB</name>
<evidence type="ECO:0000313" key="1">
    <source>
        <dbReference type="EMBL" id="GAA6197211.1"/>
    </source>
</evidence>
<gene>
    <name evidence="1" type="ORF">NBRC116598_26550</name>
</gene>
<protein>
    <submittedName>
        <fullName evidence="1">Uncharacterized protein</fullName>
    </submittedName>
</protein>
<comment type="caution">
    <text evidence="1">The sequence shown here is derived from an EMBL/GenBank/DDBJ whole genome shotgun (WGS) entry which is preliminary data.</text>
</comment>
<accession>A0ABQ0AMW0</accession>
<proteinExistence type="predicted"/>